<evidence type="ECO:0000256" key="1">
    <source>
        <dbReference type="SAM" id="SignalP"/>
    </source>
</evidence>
<dbReference type="Gene3D" id="3.40.50.1820">
    <property type="entry name" value="alpha/beta hydrolase"/>
    <property type="match status" value="1"/>
</dbReference>
<keyword evidence="2" id="KW-0378">Hydrolase</keyword>
<dbReference type="AlphaFoldDB" id="A0A4V1A225"/>
<protein>
    <submittedName>
        <fullName evidence="2">Alpha/beta hydrolase</fullName>
    </submittedName>
</protein>
<dbReference type="RefSeq" id="WP_131278809.1">
    <property type="nucleotide sequence ID" value="NZ_CP031395.1"/>
</dbReference>
<reference evidence="2 3" key="1">
    <citation type="submission" date="2018-07" db="EMBL/GenBank/DDBJ databases">
        <title>Exploring interactions and the metabolic potential of the ultra-small soil bacteria Hylemonella gracilis.</title>
        <authorList>
            <person name="Tyc O."/>
            <person name="Kulkarni P."/>
            <person name="Gawehns F."/>
            <person name="Hundscheid M."/>
            <person name="Zweers H."/>
            <person name="Garbeva P."/>
        </authorList>
    </citation>
    <scope>NUCLEOTIDE SEQUENCE [LARGE SCALE GENOMIC DNA]</scope>
    <source>
        <strain evidence="2 3">NS1</strain>
    </source>
</reference>
<organism evidence="2 3">
    <name type="scientific">Hylemonella gracilis</name>
    <dbReference type="NCBI Taxonomy" id="80880"/>
    <lineage>
        <taxon>Bacteria</taxon>
        <taxon>Pseudomonadati</taxon>
        <taxon>Pseudomonadota</taxon>
        <taxon>Betaproteobacteria</taxon>
        <taxon>Burkholderiales</taxon>
        <taxon>Comamonadaceae</taxon>
        <taxon>Hylemonella</taxon>
    </lineage>
</organism>
<evidence type="ECO:0000313" key="2">
    <source>
        <dbReference type="EMBL" id="QBK04569.1"/>
    </source>
</evidence>
<dbReference type="KEGG" id="hgr:DW355_07015"/>
<proteinExistence type="predicted"/>
<gene>
    <name evidence="2" type="ORF">DW355_07015</name>
</gene>
<accession>A0A4V1A225</accession>
<dbReference type="InterPro" id="IPR029058">
    <property type="entry name" value="AB_hydrolase_fold"/>
</dbReference>
<dbReference type="EMBL" id="CP031395">
    <property type="protein sequence ID" value="QBK04569.1"/>
    <property type="molecule type" value="Genomic_DNA"/>
</dbReference>
<dbReference type="Proteomes" id="UP000292939">
    <property type="component" value="Chromosome"/>
</dbReference>
<feature type="chain" id="PRO_5020239037" evidence="1">
    <location>
        <begin position="21"/>
        <end position="257"/>
    </location>
</feature>
<dbReference type="OrthoDB" id="9146575at2"/>
<evidence type="ECO:0000313" key="3">
    <source>
        <dbReference type="Proteomes" id="UP000292939"/>
    </source>
</evidence>
<sequence>MFGKALVLLAHAFAVCIAHAEGSLFKVPTRDGVVTTVFWEAAPRAQATVFLFPGGEGGFGKVQDGKASSGNFLVRSAPFFLSKGFNVAIFGRPSDTAALGWSDRTEPRHMADVAKVLGFVKQKSSLPVWIVGTSRGTISATAMAIKVRDPAIAGLVLTSSVVRMTTEGAVPRQNLKSIEIPVLIYHHAHDACVHCPASGTPLILAGLTNAPIKKLMRVNGGAHPSGDACAGQHWHGFVGMEREAIQHIADWIKNPIP</sequence>
<keyword evidence="1" id="KW-0732">Signal</keyword>
<dbReference type="SUPFAM" id="SSF53474">
    <property type="entry name" value="alpha/beta-Hydrolases"/>
    <property type="match status" value="1"/>
</dbReference>
<name>A0A4V1A225_9BURK</name>
<feature type="signal peptide" evidence="1">
    <location>
        <begin position="1"/>
        <end position="20"/>
    </location>
</feature>
<dbReference type="GO" id="GO:0016787">
    <property type="term" value="F:hydrolase activity"/>
    <property type="evidence" value="ECO:0007669"/>
    <property type="project" value="UniProtKB-KW"/>
</dbReference>